<proteinExistence type="inferred from homology"/>
<feature type="transmembrane region" description="Helical" evidence="8">
    <location>
        <begin position="278"/>
        <end position="295"/>
    </location>
</feature>
<comment type="similarity">
    <text evidence="2">Belongs to the patched family.</text>
</comment>
<gene>
    <name evidence="10" type="ORF">C0Q70_12552</name>
</gene>
<dbReference type="GO" id="GO:0022857">
    <property type="term" value="F:transmembrane transporter activity"/>
    <property type="evidence" value="ECO:0007669"/>
    <property type="project" value="InterPro"/>
</dbReference>
<dbReference type="Proteomes" id="UP000245119">
    <property type="component" value="Linkage Group LG7"/>
</dbReference>
<dbReference type="InterPro" id="IPR000731">
    <property type="entry name" value="SSD"/>
</dbReference>
<feature type="transmembrane region" description="Helical" evidence="8">
    <location>
        <begin position="307"/>
        <end position="327"/>
    </location>
</feature>
<protein>
    <recommendedName>
        <fullName evidence="9">SSD domain-containing protein</fullName>
    </recommendedName>
</protein>
<feature type="transmembrane region" description="Helical" evidence="8">
    <location>
        <begin position="697"/>
        <end position="716"/>
    </location>
</feature>
<evidence type="ECO:0000313" key="10">
    <source>
        <dbReference type="EMBL" id="PVD27394.1"/>
    </source>
</evidence>
<feature type="transmembrane region" description="Helical" evidence="8">
    <location>
        <begin position="824"/>
        <end position="847"/>
    </location>
</feature>
<feature type="region of interest" description="Disordered" evidence="7">
    <location>
        <begin position="857"/>
        <end position="879"/>
    </location>
</feature>
<dbReference type="InterPro" id="IPR001036">
    <property type="entry name" value="Acrflvin-R"/>
</dbReference>
<dbReference type="PANTHER" id="PTHR10796">
    <property type="entry name" value="PATCHED-RELATED"/>
    <property type="match status" value="1"/>
</dbReference>
<dbReference type="InterPro" id="IPR051697">
    <property type="entry name" value="Patched_domain-protein"/>
</dbReference>
<dbReference type="PANTHER" id="PTHR10796:SF92">
    <property type="entry name" value="PATCHED-RELATED, ISOFORM A"/>
    <property type="match status" value="1"/>
</dbReference>
<evidence type="ECO:0000256" key="2">
    <source>
        <dbReference type="ARBA" id="ARBA00005585"/>
    </source>
</evidence>
<keyword evidence="5 8" id="KW-0472">Membrane</keyword>
<feature type="transmembrane region" description="Helical" evidence="8">
    <location>
        <begin position="44"/>
        <end position="64"/>
    </location>
</feature>
<evidence type="ECO:0000256" key="7">
    <source>
        <dbReference type="SAM" id="MobiDB-lite"/>
    </source>
</evidence>
<evidence type="ECO:0000256" key="8">
    <source>
        <dbReference type="SAM" id="Phobius"/>
    </source>
</evidence>
<reference evidence="10 11" key="1">
    <citation type="submission" date="2018-04" db="EMBL/GenBank/DDBJ databases">
        <title>The genome of golden apple snail Pomacea canaliculata provides insight into stress tolerance and invasive adaptation.</title>
        <authorList>
            <person name="Liu C."/>
            <person name="Liu B."/>
            <person name="Ren Y."/>
            <person name="Zhang Y."/>
            <person name="Wang H."/>
            <person name="Li S."/>
            <person name="Jiang F."/>
            <person name="Yin L."/>
            <person name="Zhang G."/>
            <person name="Qian W."/>
            <person name="Fan W."/>
        </authorList>
    </citation>
    <scope>NUCLEOTIDE SEQUENCE [LARGE SCALE GENOMIC DNA]</scope>
    <source>
        <strain evidence="10">SZHN2017</strain>
        <tissue evidence="10">Muscle</tissue>
    </source>
</reference>
<evidence type="ECO:0000256" key="5">
    <source>
        <dbReference type="ARBA" id="ARBA00023136"/>
    </source>
</evidence>
<accession>A0A2T7P1V6</accession>
<dbReference type="SUPFAM" id="SSF82866">
    <property type="entry name" value="Multidrug efflux transporter AcrB transmembrane domain"/>
    <property type="match status" value="2"/>
</dbReference>
<evidence type="ECO:0000256" key="1">
    <source>
        <dbReference type="ARBA" id="ARBA00004141"/>
    </source>
</evidence>
<feature type="transmembrane region" description="Helical" evidence="8">
    <location>
        <begin position="411"/>
        <end position="436"/>
    </location>
</feature>
<evidence type="ECO:0000256" key="3">
    <source>
        <dbReference type="ARBA" id="ARBA00022692"/>
    </source>
</evidence>
<dbReference type="GO" id="GO:0016020">
    <property type="term" value="C:membrane"/>
    <property type="evidence" value="ECO:0007669"/>
    <property type="project" value="UniProtKB-SubCell"/>
</dbReference>
<evidence type="ECO:0000259" key="9">
    <source>
        <dbReference type="PROSITE" id="PS50156"/>
    </source>
</evidence>
<dbReference type="EMBL" id="PZQS01000007">
    <property type="protein sequence ID" value="PVD27394.1"/>
    <property type="molecule type" value="Genomic_DNA"/>
</dbReference>
<feature type="transmembrane region" description="Helical" evidence="8">
    <location>
        <begin position="334"/>
        <end position="357"/>
    </location>
</feature>
<dbReference type="OrthoDB" id="6510177at2759"/>
<dbReference type="PROSITE" id="PS50156">
    <property type="entry name" value="SSD"/>
    <property type="match status" value="1"/>
</dbReference>
<feature type="transmembrane region" description="Helical" evidence="8">
    <location>
        <begin position="377"/>
        <end position="399"/>
    </location>
</feature>
<keyword evidence="6" id="KW-0325">Glycoprotein</keyword>
<comment type="caution">
    <text evidence="10">The sequence shown here is derived from an EMBL/GenBank/DDBJ whole genome shotgun (WGS) entry which is preliminary data.</text>
</comment>
<dbReference type="PRINTS" id="PR00702">
    <property type="entry name" value="ACRIFLAVINRP"/>
</dbReference>
<sequence length="949" mass="104360">MFQNVVSLEASCHDCKMPGCYTSMKVKFTCVFRRYGVLVGTHPLPFIIIPIVVFGGLGFGLFTLDFETDLESLYFPRNSRAITDRQKVRDLFLNVNDLRYDAFAQSDAVDQATLIFQSKNGSNILEKKSLAEIRDIVQKVKEISVNKSGQPHTYEDICARTASGCVIEGEQLLSPEFEKLLLANRVQFPYWPLPNLTEVVDLSFYISDTKTNKPQNASETLQSAGIFKLSFILKETSKEWVKEFLSSVGKLKSNFSEIFYGTTQSLNEELDKGTKGDIYLFALTFTICITFASIVSSGGNPVSTRAMLANAGVLAAGLGIVGSLGLVSLCGVKFVNLVGVMPFLIIGIGVDDMFLLMSSWSETISERVMSVPDRLGATFASAGIGITVTSLTDFVSFIIGTSSAFRSVTNFSIYTGVAVLFCYICQATLFGGSLALHSHRVFSSRHFLTCLRTKSRQELKSDGKSSCGALICGGTVPKDARDDESICEKLPRLTLPKLVISSVGCVVIIVGFLGYLAAAIYGVLNLPQGLVLYELVPKSSYYHSFLLASEKYFPTRIPVAFVVDGEVNYAGDGGDQLRQLISSAQQDRQMTKGFQRCWLTDFVRSANFTNTTFVKNLADVFLPANQRYYSDVVFGPNNVSLTASRCYVISTPISSQYDLADLMTRMRKLADESPLPVFAYHQSFVALEQYHAVLPSTLQMVGVAVAVIFVVCVIFLPHPFMVVLVTITVAMILVGIFGFMYYWDTPLSSITMIHLVMSVGFSVDFSAHVCSAYLLSDASTRTQRAHDAISHAASPIFNGGVSSLLGIILLVFSDSYIFVSFFRIMVLVIGFGMLHAVLFLPAVLSLIGPQSNQVTAHAAKSDLPGQEQREDGHHSPRGHLHVRSVQHEHRDLASFSESKNDICPNISVKETLSEQVSEGIGEQHDKHENRLKLTEYTVYDGESTRTIVI</sequence>
<organism evidence="10 11">
    <name type="scientific">Pomacea canaliculata</name>
    <name type="common">Golden apple snail</name>
    <dbReference type="NCBI Taxonomy" id="400727"/>
    <lineage>
        <taxon>Eukaryota</taxon>
        <taxon>Metazoa</taxon>
        <taxon>Spiralia</taxon>
        <taxon>Lophotrochozoa</taxon>
        <taxon>Mollusca</taxon>
        <taxon>Gastropoda</taxon>
        <taxon>Caenogastropoda</taxon>
        <taxon>Architaenioglossa</taxon>
        <taxon>Ampullarioidea</taxon>
        <taxon>Ampullariidae</taxon>
        <taxon>Pomacea</taxon>
    </lineage>
</organism>
<evidence type="ECO:0000313" key="11">
    <source>
        <dbReference type="Proteomes" id="UP000245119"/>
    </source>
</evidence>
<feature type="transmembrane region" description="Helical" evidence="8">
    <location>
        <begin position="755"/>
        <end position="775"/>
    </location>
</feature>
<evidence type="ECO:0000256" key="6">
    <source>
        <dbReference type="ARBA" id="ARBA00023180"/>
    </source>
</evidence>
<evidence type="ECO:0000256" key="4">
    <source>
        <dbReference type="ARBA" id="ARBA00022989"/>
    </source>
</evidence>
<name>A0A2T7P1V6_POMCA</name>
<dbReference type="InterPro" id="IPR003392">
    <property type="entry name" value="PTHD_SSD"/>
</dbReference>
<keyword evidence="3 8" id="KW-0812">Transmembrane</keyword>
<feature type="domain" description="SSD" evidence="9">
    <location>
        <begin position="277"/>
        <end position="436"/>
    </location>
</feature>
<keyword evidence="4 8" id="KW-1133">Transmembrane helix</keyword>
<feature type="transmembrane region" description="Helical" evidence="8">
    <location>
        <begin position="795"/>
        <end position="812"/>
    </location>
</feature>
<dbReference type="Gene3D" id="1.20.1640.10">
    <property type="entry name" value="Multidrug efflux transporter AcrB transmembrane domain"/>
    <property type="match status" value="2"/>
</dbReference>
<feature type="transmembrane region" description="Helical" evidence="8">
    <location>
        <begin position="722"/>
        <end position="743"/>
    </location>
</feature>
<feature type="transmembrane region" description="Helical" evidence="8">
    <location>
        <begin position="498"/>
        <end position="524"/>
    </location>
</feature>
<dbReference type="Pfam" id="PF02460">
    <property type="entry name" value="Patched"/>
    <property type="match status" value="1"/>
</dbReference>
<keyword evidence="11" id="KW-1185">Reference proteome</keyword>
<comment type="subcellular location">
    <subcellularLocation>
        <location evidence="1">Membrane</location>
        <topology evidence="1">Multi-pass membrane protein</topology>
    </subcellularLocation>
</comment>
<dbReference type="AlphaFoldDB" id="A0A2T7P1V6"/>